<protein>
    <submittedName>
        <fullName evidence="3">Uncharacterized protein</fullName>
    </submittedName>
</protein>
<accession>A0A167ZTH8</accession>
<evidence type="ECO:0000313" key="4">
    <source>
        <dbReference type="Proteomes" id="UP000242877"/>
    </source>
</evidence>
<evidence type="ECO:0000256" key="1">
    <source>
        <dbReference type="SAM" id="Coils"/>
    </source>
</evidence>
<dbReference type="EMBL" id="AZGZ01000009">
    <property type="protein sequence ID" value="KZZ93075.1"/>
    <property type="molecule type" value="Genomic_DNA"/>
</dbReference>
<organism evidence="3 4">
    <name type="scientific">Ascosphaera apis ARSEF 7405</name>
    <dbReference type="NCBI Taxonomy" id="392613"/>
    <lineage>
        <taxon>Eukaryota</taxon>
        <taxon>Fungi</taxon>
        <taxon>Dikarya</taxon>
        <taxon>Ascomycota</taxon>
        <taxon>Pezizomycotina</taxon>
        <taxon>Eurotiomycetes</taxon>
        <taxon>Eurotiomycetidae</taxon>
        <taxon>Onygenales</taxon>
        <taxon>Ascosphaeraceae</taxon>
        <taxon>Ascosphaera</taxon>
    </lineage>
</organism>
<name>A0A167ZTH8_9EURO</name>
<proteinExistence type="predicted"/>
<comment type="caution">
    <text evidence="3">The sequence shown here is derived from an EMBL/GenBank/DDBJ whole genome shotgun (WGS) entry which is preliminary data.</text>
</comment>
<feature type="region of interest" description="Disordered" evidence="2">
    <location>
        <begin position="14"/>
        <end position="37"/>
    </location>
</feature>
<sequence>MSLTTPTPVVATTLAGAETATTNQSFVSEEDAEGEDDFSLLQEPSAFEDTAEQPVRRRGGTGLRINNEQRLQIVQFAVEHANEYRQMKVIEWKALLNSFIQDKFGKTMADPHRSLTRMVNEYKAVADALPHATGGGLHKSRLEEALDEWSSIVKSHDEKLAADKQAKEAHKALQRQVADRVRVDLTTPRRERTEGGPELSVAGGKRGGEEISSRLDKVQKVLNDAVQNQSGIRQLLDDTHRARASKTTRAEDRISSLENRVLGLEKEVKRALLQNKVMESNLQILMDERAQRIERSKQSLAQSQQAQFNLSHRAMQFPGMQNQQMYDPNAYRR</sequence>
<dbReference type="VEuPathDB" id="FungiDB:AAP_02541"/>
<gene>
    <name evidence="3" type="ORF">AAP_02541</name>
</gene>
<keyword evidence="4" id="KW-1185">Reference proteome</keyword>
<dbReference type="AlphaFoldDB" id="A0A167ZTH8"/>
<feature type="compositionally biased region" description="Acidic residues" evidence="2">
    <location>
        <begin position="28"/>
        <end position="37"/>
    </location>
</feature>
<dbReference type="Proteomes" id="UP000242877">
    <property type="component" value="Unassembled WGS sequence"/>
</dbReference>
<evidence type="ECO:0000256" key="2">
    <source>
        <dbReference type="SAM" id="MobiDB-lite"/>
    </source>
</evidence>
<keyword evidence="1" id="KW-0175">Coiled coil</keyword>
<reference evidence="3 4" key="1">
    <citation type="journal article" date="2016" name="Genome Biol. Evol.">
        <title>Divergent and convergent evolution of fungal pathogenicity.</title>
        <authorList>
            <person name="Shang Y."/>
            <person name="Xiao G."/>
            <person name="Zheng P."/>
            <person name="Cen K."/>
            <person name="Zhan S."/>
            <person name="Wang C."/>
        </authorList>
    </citation>
    <scope>NUCLEOTIDE SEQUENCE [LARGE SCALE GENOMIC DNA]</scope>
    <source>
        <strain evidence="3 4">ARSEF 7405</strain>
    </source>
</reference>
<evidence type="ECO:0000313" key="3">
    <source>
        <dbReference type="EMBL" id="KZZ93075.1"/>
    </source>
</evidence>
<feature type="compositionally biased region" description="Basic and acidic residues" evidence="2">
    <location>
        <begin position="183"/>
        <end position="195"/>
    </location>
</feature>
<feature type="coiled-coil region" evidence="1">
    <location>
        <begin position="247"/>
        <end position="288"/>
    </location>
</feature>
<feature type="region of interest" description="Disordered" evidence="2">
    <location>
        <begin position="183"/>
        <end position="209"/>
    </location>
</feature>